<name>A0A9N8RU30_9BURK</name>
<feature type="transmembrane region" description="Helical" evidence="1">
    <location>
        <begin position="6"/>
        <end position="28"/>
    </location>
</feature>
<keyword evidence="1" id="KW-1133">Transmembrane helix</keyword>
<reference evidence="2" key="1">
    <citation type="submission" date="2021-04" db="EMBL/GenBank/DDBJ databases">
        <authorList>
            <person name="Vanwijnsberghe S."/>
        </authorList>
    </citation>
    <scope>NUCLEOTIDE SEQUENCE</scope>
    <source>
        <strain evidence="2">LMG 31841</strain>
    </source>
</reference>
<feature type="transmembrane region" description="Helical" evidence="1">
    <location>
        <begin position="40"/>
        <end position="58"/>
    </location>
</feature>
<dbReference type="RefSeq" id="WP_228875178.1">
    <property type="nucleotide sequence ID" value="NZ_CAJQYX010000003.1"/>
</dbReference>
<protein>
    <recommendedName>
        <fullName evidence="4">Branched-chain amino acid transporter</fullName>
    </recommendedName>
</protein>
<evidence type="ECO:0000313" key="3">
    <source>
        <dbReference type="Proteomes" id="UP000789704"/>
    </source>
</evidence>
<keyword evidence="1" id="KW-0812">Transmembrane</keyword>
<dbReference type="Pfam" id="PF05437">
    <property type="entry name" value="AzlD"/>
    <property type="match status" value="1"/>
</dbReference>
<evidence type="ECO:0000256" key="1">
    <source>
        <dbReference type="SAM" id="Phobius"/>
    </source>
</evidence>
<dbReference type="InterPro" id="IPR008407">
    <property type="entry name" value="Brnchd-chn_aa_trnsp_AzlD"/>
</dbReference>
<organism evidence="2 3">
    <name type="scientific">Paraburkholderia saeva</name>
    <dbReference type="NCBI Taxonomy" id="2777537"/>
    <lineage>
        <taxon>Bacteria</taxon>
        <taxon>Pseudomonadati</taxon>
        <taxon>Pseudomonadota</taxon>
        <taxon>Betaproteobacteria</taxon>
        <taxon>Burkholderiales</taxon>
        <taxon>Burkholderiaceae</taxon>
        <taxon>Paraburkholderia</taxon>
    </lineage>
</organism>
<gene>
    <name evidence="2" type="ORF">LMG31841_01153</name>
</gene>
<accession>A0A9N8RU30</accession>
<sequence>MTTTQIWLAILGMTFVTAFTRAMFLIGGERTVLPERVQRMLRYAPAAALAAVVLPDVLETGNGLSFGLSNHEFYATVAGLGWYLWRRSMIGTIVVGMAVFTVLRLAVH</sequence>
<comment type="caution">
    <text evidence="2">The sequence shown here is derived from an EMBL/GenBank/DDBJ whole genome shotgun (WGS) entry which is preliminary data.</text>
</comment>
<feature type="transmembrane region" description="Helical" evidence="1">
    <location>
        <begin position="89"/>
        <end position="107"/>
    </location>
</feature>
<evidence type="ECO:0000313" key="2">
    <source>
        <dbReference type="EMBL" id="CAG4890568.1"/>
    </source>
</evidence>
<dbReference type="AlphaFoldDB" id="A0A9N8RU30"/>
<dbReference type="Proteomes" id="UP000789704">
    <property type="component" value="Unassembled WGS sequence"/>
</dbReference>
<dbReference type="EMBL" id="CAJQZC010000002">
    <property type="protein sequence ID" value="CAG4890568.1"/>
    <property type="molecule type" value="Genomic_DNA"/>
</dbReference>
<evidence type="ECO:0008006" key="4">
    <source>
        <dbReference type="Google" id="ProtNLM"/>
    </source>
</evidence>
<keyword evidence="1" id="KW-0472">Membrane</keyword>
<keyword evidence="3" id="KW-1185">Reference proteome</keyword>
<proteinExistence type="predicted"/>